<dbReference type="EMBL" id="MLYV02001071">
    <property type="protein sequence ID" value="PSR73508.1"/>
    <property type="molecule type" value="Genomic_DNA"/>
</dbReference>
<dbReference type="Gene3D" id="3.40.50.410">
    <property type="entry name" value="von Willebrand factor, type A domain"/>
    <property type="match status" value="1"/>
</dbReference>
<feature type="domain" description="VIT" evidence="2">
    <location>
        <begin position="3"/>
        <end position="133"/>
    </location>
</feature>
<dbReference type="Pfam" id="PF13768">
    <property type="entry name" value="VWA_3"/>
    <property type="match status" value="2"/>
</dbReference>
<evidence type="ECO:0000313" key="3">
    <source>
        <dbReference type="EMBL" id="PSR73508.1"/>
    </source>
</evidence>
<feature type="compositionally biased region" description="Basic and acidic residues" evidence="1">
    <location>
        <begin position="626"/>
        <end position="638"/>
    </location>
</feature>
<dbReference type="PROSITE" id="PS51468">
    <property type="entry name" value="VIT"/>
    <property type="match status" value="1"/>
</dbReference>
<feature type="region of interest" description="Disordered" evidence="1">
    <location>
        <begin position="624"/>
        <end position="697"/>
    </location>
</feature>
<dbReference type="AlphaFoldDB" id="A0A2R6NMJ6"/>
<dbReference type="PANTHER" id="PTHR45737">
    <property type="entry name" value="VON WILLEBRAND FACTOR A DOMAIN-CONTAINING PROTEIN 5A"/>
    <property type="match status" value="1"/>
</dbReference>
<dbReference type="SMART" id="SM00609">
    <property type="entry name" value="VIT"/>
    <property type="match status" value="1"/>
</dbReference>
<dbReference type="PANTHER" id="PTHR45737:SF6">
    <property type="entry name" value="VON WILLEBRAND FACTOR A DOMAIN-CONTAINING PROTEIN 5A"/>
    <property type="match status" value="1"/>
</dbReference>
<name>A0A2R6NMJ6_9APHY</name>
<dbReference type="Proteomes" id="UP000186601">
    <property type="component" value="Unassembled WGS sequence"/>
</dbReference>
<dbReference type="Pfam" id="PF08487">
    <property type="entry name" value="VIT"/>
    <property type="match status" value="1"/>
</dbReference>
<dbReference type="InterPro" id="IPR036465">
    <property type="entry name" value="vWFA_dom_sf"/>
</dbReference>
<evidence type="ECO:0000256" key="1">
    <source>
        <dbReference type="SAM" id="MobiDB-lite"/>
    </source>
</evidence>
<dbReference type="InterPro" id="IPR002035">
    <property type="entry name" value="VWF_A"/>
</dbReference>
<comment type="caution">
    <text evidence="3">The sequence shown here is derived from an EMBL/GenBank/DDBJ whole genome shotgun (WGS) entry which is preliminary data.</text>
</comment>
<proteinExistence type="predicted"/>
<sequence>MCGIVHALPGGSSIVYLPLEKLQVQVQIVDVSATITFTQTFWQHSPVITSRAKYVFPVPARAAVCGFEMHTEDGRSITAVAKEKEEARREYRQAIQQGRMTGLVEHVTDDVFTISLGSLPSLQMITTKLTYVLDLMVDDLPDQVRFQLPLCVGMRYGTSPVGMQGAKTIPPERISISAEVYMKGAIESITSPSHPTLNVLSDGSIHVGPSVHTRTAEYRSSKFLSQDFVLSVKAEGLDAPRCFAQRGPDGSIAMQLTVVPKFNLPTVSGQEYIFLVDRSGSMGGDRIETAKRALVMLLRCLPSQGTRFNIFSFGRCCDSLWQKSMPYDASTLEIASHHIDGTINAVTQAVANAKKGADLRVFTLGIGETTSTAMCEGIARAGNGVCLMAATSETIIGKCSKLVKASRVEILKDVSVDWGVPEQLVDLDDKVDAQNAPFRQGPSKLSSLYAGNRFVVSAIIKPQRFEMPREVVICAHRASGEELRFTVEVEEIPSTTDRGEPQRPLIHTLAARRIITALEDGRQGFVPFHTRAAIVHLGEQYQLVSQYTSFVAVEERSQQPLLSPGDEHVVFPPQVYCKPQLIGIMYGLVEPSFGMGHMGMGGMGMSPRVALSQPRDPIPTRALLVPRERERDRDRERGSFGAVRPPAIFQRMDITTQHPAHETSGPPEKRRKIADYPAQSQGTPAESPVPLRNSSSVTAATTPDVRVVLGTPWSAEDQVVQLVRLQSFDGSFPANTMLAQIVGNKALDGGLELRVDAVLWATVLAMVYLQKYMSKQPELLEGLLEKAIEFIKRQPGADLADLFAKAQALIA</sequence>
<evidence type="ECO:0000313" key="4">
    <source>
        <dbReference type="Proteomes" id="UP000186601"/>
    </source>
</evidence>
<dbReference type="SUPFAM" id="SSF53300">
    <property type="entry name" value="vWA-like"/>
    <property type="match status" value="1"/>
</dbReference>
<keyword evidence="4" id="KW-1185">Reference proteome</keyword>
<reference evidence="3 4" key="1">
    <citation type="submission" date="2018-02" db="EMBL/GenBank/DDBJ databases">
        <title>Genome sequence of the basidiomycete white-rot fungus Phlebia centrifuga.</title>
        <authorList>
            <person name="Granchi Z."/>
            <person name="Peng M."/>
            <person name="de Vries R.P."/>
            <person name="Hilden K."/>
            <person name="Makela M.R."/>
            <person name="Grigoriev I."/>
            <person name="Riley R."/>
        </authorList>
    </citation>
    <scope>NUCLEOTIDE SEQUENCE [LARGE SCALE GENOMIC DNA]</scope>
    <source>
        <strain evidence="3 4">FBCC195</strain>
    </source>
</reference>
<protein>
    <recommendedName>
        <fullName evidence="2">VIT domain-containing protein</fullName>
    </recommendedName>
</protein>
<dbReference type="OrthoDB" id="1729737at2759"/>
<evidence type="ECO:0000259" key="2">
    <source>
        <dbReference type="PROSITE" id="PS51468"/>
    </source>
</evidence>
<gene>
    <name evidence="3" type="ORF">PHLCEN_2v10649</name>
</gene>
<accession>A0A2R6NMJ6</accession>
<dbReference type="InterPro" id="IPR013694">
    <property type="entry name" value="VIT"/>
</dbReference>
<organism evidence="3 4">
    <name type="scientific">Hermanssonia centrifuga</name>
    <dbReference type="NCBI Taxonomy" id="98765"/>
    <lineage>
        <taxon>Eukaryota</taxon>
        <taxon>Fungi</taxon>
        <taxon>Dikarya</taxon>
        <taxon>Basidiomycota</taxon>
        <taxon>Agaricomycotina</taxon>
        <taxon>Agaricomycetes</taxon>
        <taxon>Polyporales</taxon>
        <taxon>Meruliaceae</taxon>
        <taxon>Hermanssonia</taxon>
    </lineage>
</organism>
<dbReference type="STRING" id="98765.A0A2R6NMJ6"/>